<proteinExistence type="predicted"/>
<protein>
    <submittedName>
        <fullName evidence="2">MEKHLA domain-containing protein</fullName>
    </submittedName>
</protein>
<evidence type="ECO:0000313" key="2">
    <source>
        <dbReference type="EMBL" id="GLK87317.1"/>
    </source>
</evidence>
<dbReference type="Gene3D" id="3.30.450.20">
    <property type="entry name" value="PAS domain"/>
    <property type="match status" value="1"/>
</dbReference>
<dbReference type="Pfam" id="PF08670">
    <property type="entry name" value="MEKHLA"/>
    <property type="match status" value="1"/>
</dbReference>
<dbReference type="AlphaFoldDB" id="A0A9W6K207"/>
<dbReference type="InterPro" id="IPR013978">
    <property type="entry name" value="MEKHLA"/>
</dbReference>
<dbReference type="RefSeq" id="WP_271193575.1">
    <property type="nucleotide sequence ID" value="NZ_BSFN01000001.1"/>
</dbReference>
<evidence type="ECO:0000259" key="1">
    <source>
        <dbReference type="Pfam" id="PF08670"/>
    </source>
</evidence>
<dbReference type="SUPFAM" id="SSF55785">
    <property type="entry name" value="PYP-like sensor domain (PAS domain)"/>
    <property type="match status" value="1"/>
</dbReference>
<dbReference type="EMBL" id="BSFN01000001">
    <property type="protein sequence ID" value="GLK87317.1"/>
    <property type="molecule type" value="Genomic_DNA"/>
</dbReference>
<reference evidence="2" key="2">
    <citation type="submission" date="2023-01" db="EMBL/GenBank/DDBJ databases">
        <authorList>
            <person name="Sun Q."/>
            <person name="Evtushenko L."/>
        </authorList>
    </citation>
    <scope>NUCLEOTIDE SEQUENCE</scope>
    <source>
        <strain evidence="2">VKM B-2935</strain>
    </source>
</reference>
<sequence>MQPWKTPASILQVRRILTSYRHWLGHDLLSGALDLGAEQLADAAYYAPRTLLSHGNQGDPVLNYGNAATLALWGYSWDELTATPSRLTAEPMERSERQRFLEQVSSQGHVTDYRGVRIAKNGQRFWIEKAAVWNVLDEQGEKIGQAASFDSWKLIEP</sequence>
<dbReference type="InterPro" id="IPR035965">
    <property type="entry name" value="PAS-like_dom_sf"/>
</dbReference>
<reference evidence="2" key="1">
    <citation type="journal article" date="2014" name="Int. J. Syst. Evol. Microbiol.">
        <title>Complete genome sequence of Corynebacterium casei LMG S-19264T (=DSM 44701T), isolated from a smear-ripened cheese.</title>
        <authorList>
            <consortium name="US DOE Joint Genome Institute (JGI-PGF)"/>
            <person name="Walter F."/>
            <person name="Albersmeier A."/>
            <person name="Kalinowski J."/>
            <person name="Ruckert C."/>
        </authorList>
    </citation>
    <scope>NUCLEOTIDE SEQUENCE</scope>
    <source>
        <strain evidence="2">VKM B-2935</strain>
    </source>
</reference>
<keyword evidence="3" id="KW-1185">Reference proteome</keyword>
<evidence type="ECO:0000313" key="3">
    <source>
        <dbReference type="Proteomes" id="UP001143328"/>
    </source>
</evidence>
<gene>
    <name evidence="2" type="ORF">GCM10017655_03790</name>
</gene>
<feature type="domain" description="MEKHLA" evidence="1">
    <location>
        <begin position="13"/>
        <end position="153"/>
    </location>
</feature>
<dbReference type="Proteomes" id="UP001143328">
    <property type="component" value="Unassembled WGS sequence"/>
</dbReference>
<comment type="caution">
    <text evidence="2">The sequence shown here is derived from an EMBL/GenBank/DDBJ whole genome shotgun (WGS) entry which is preliminary data.</text>
</comment>
<accession>A0A9W6K207</accession>
<organism evidence="2 3">
    <name type="scientific">Pseudomonas turukhanskensis</name>
    <dbReference type="NCBI Taxonomy" id="1806536"/>
    <lineage>
        <taxon>Bacteria</taxon>
        <taxon>Pseudomonadati</taxon>
        <taxon>Pseudomonadota</taxon>
        <taxon>Gammaproteobacteria</taxon>
        <taxon>Pseudomonadales</taxon>
        <taxon>Pseudomonadaceae</taxon>
        <taxon>Pseudomonas</taxon>
    </lineage>
</organism>
<name>A0A9W6K207_9PSED</name>